<evidence type="ECO:0000256" key="6">
    <source>
        <dbReference type="ARBA" id="ARBA00023054"/>
    </source>
</evidence>
<keyword evidence="3" id="KW-0433">Leucine-rich repeat</keyword>
<keyword evidence="9" id="KW-0966">Cell projection</keyword>
<dbReference type="AlphaFoldDB" id="A0A813JW68"/>
<gene>
    <name evidence="13" type="ORF">PGLA2088_LOCUS25004</name>
</gene>
<evidence type="ECO:0000313" key="14">
    <source>
        <dbReference type="Proteomes" id="UP000626109"/>
    </source>
</evidence>
<evidence type="ECO:0000256" key="2">
    <source>
        <dbReference type="ARBA" id="ARBA00022490"/>
    </source>
</evidence>
<keyword evidence="2" id="KW-0963">Cytoplasm</keyword>
<keyword evidence="8" id="KW-0206">Cytoskeleton</keyword>
<evidence type="ECO:0000256" key="1">
    <source>
        <dbReference type="ARBA" id="ARBA00004611"/>
    </source>
</evidence>
<accession>A0A813JW68</accession>
<feature type="non-terminal residue" evidence="13">
    <location>
        <position position="1"/>
    </location>
</feature>
<dbReference type="InterPro" id="IPR032675">
    <property type="entry name" value="LRR_dom_sf"/>
</dbReference>
<feature type="non-terminal residue" evidence="13">
    <location>
        <position position="410"/>
    </location>
</feature>
<dbReference type="SUPFAM" id="SSF52058">
    <property type="entry name" value="L domain-like"/>
    <property type="match status" value="1"/>
</dbReference>
<dbReference type="EMBL" id="CAJNNW010026596">
    <property type="protein sequence ID" value="CAE8686491.1"/>
    <property type="molecule type" value="Genomic_DNA"/>
</dbReference>
<evidence type="ECO:0000256" key="7">
    <source>
        <dbReference type="ARBA" id="ARBA00023069"/>
    </source>
</evidence>
<comment type="similarity">
    <text evidence="10">Belongs to the DRC3 family.</text>
</comment>
<dbReference type="PANTHER" id="PTHR45973:SF12">
    <property type="entry name" value="DYNEIN REGULATORY COMPLEX SUBUNIT 3"/>
    <property type="match status" value="1"/>
</dbReference>
<name>A0A813JW68_POLGL</name>
<dbReference type="PROSITE" id="PS51450">
    <property type="entry name" value="LRR"/>
    <property type="match status" value="4"/>
</dbReference>
<dbReference type="Gene3D" id="3.80.10.10">
    <property type="entry name" value="Ribonuclease Inhibitor"/>
    <property type="match status" value="1"/>
</dbReference>
<evidence type="ECO:0000256" key="8">
    <source>
        <dbReference type="ARBA" id="ARBA00023212"/>
    </source>
</evidence>
<keyword evidence="5" id="KW-0282">Flagellum</keyword>
<dbReference type="SMART" id="SM00365">
    <property type="entry name" value="LRR_SD22"/>
    <property type="match status" value="4"/>
</dbReference>
<evidence type="ECO:0000313" key="13">
    <source>
        <dbReference type="EMBL" id="CAE8686491.1"/>
    </source>
</evidence>
<evidence type="ECO:0000256" key="9">
    <source>
        <dbReference type="ARBA" id="ARBA00023273"/>
    </source>
</evidence>
<keyword evidence="6 12" id="KW-0175">Coiled coil</keyword>
<dbReference type="PANTHER" id="PTHR45973">
    <property type="entry name" value="PROTEIN PHOSPHATASE 1 REGULATORY SUBUNIT SDS22-RELATED"/>
    <property type="match status" value="1"/>
</dbReference>
<evidence type="ECO:0000256" key="3">
    <source>
        <dbReference type="ARBA" id="ARBA00022614"/>
    </source>
</evidence>
<keyword evidence="4" id="KW-0677">Repeat</keyword>
<evidence type="ECO:0000256" key="12">
    <source>
        <dbReference type="SAM" id="Coils"/>
    </source>
</evidence>
<dbReference type="InterPro" id="IPR001611">
    <property type="entry name" value="Leu-rich_rpt"/>
</dbReference>
<sequence>SCSWLLHGERPVLPRAGMAETLIGLGSGGSNANVAKIAIEQRKKKTDVVEPQVISEELLTAGVEEPVRPDGEPWEPIDFPQVTSLRLSFQNIIEVSNLNNFDHLLTLRLDNNIIDKIANLSHLHQLTWLDLSFNNIREIEGLDELHNLLDLSLYHNQIEEIKGLDGCLNLNILSLGHNNIKDLKQIDYLRKFHNLRCVCLDGNKVCNHDSYNQHVLAYLPTLKYLDYMLIDRKASTQAQEGYNLEELTEVKERETAEQGKQKHLKEKNGVIEKLKESFLDCTEDLFEEMFSKEVEPEHVTVLQCYPQLKEDYRDKISEDMKGLRSRMDEKNDVRLKKVTGFERSINTAEKESESEAFQMIRDFKSLKKKVLSQIDREEIPRAEVDEMIKQLTDQLAGLENHLMANEIALQ</sequence>
<comment type="caution">
    <text evidence="13">The sequence shown here is derived from an EMBL/GenBank/DDBJ whole genome shotgun (WGS) entry which is preliminary data.</text>
</comment>
<evidence type="ECO:0000256" key="10">
    <source>
        <dbReference type="ARBA" id="ARBA00038378"/>
    </source>
</evidence>
<dbReference type="InterPro" id="IPR050576">
    <property type="entry name" value="Cilia_flagella_integrity"/>
</dbReference>
<evidence type="ECO:0000256" key="11">
    <source>
        <dbReference type="ARBA" id="ARBA00040950"/>
    </source>
</evidence>
<organism evidence="13 14">
    <name type="scientific">Polarella glacialis</name>
    <name type="common">Dinoflagellate</name>
    <dbReference type="NCBI Taxonomy" id="89957"/>
    <lineage>
        <taxon>Eukaryota</taxon>
        <taxon>Sar</taxon>
        <taxon>Alveolata</taxon>
        <taxon>Dinophyceae</taxon>
        <taxon>Suessiales</taxon>
        <taxon>Suessiaceae</taxon>
        <taxon>Polarella</taxon>
    </lineage>
</organism>
<dbReference type="Proteomes" id="UP000626109">
    <property type="component" value="Unassembled WGS sequence"/>
</dbReference>
<proteinExistence type="inferred from homology"/>
<dbReference type="Pfam" id="PF14580">
    <property type="entry name" value="LRR_9"/>
    <property type="match status" value="1"/>
</dbReference>
<feature type="coiled-coil region" evidence="12">
    <location>
        <begin position="381"/>
        <end position="408"/>
    </location>
</feature>
<keyword evidence="7" id="KW-0969">Cilium</keyword>
<evidence type="ECO:0000256" key="4">
    <source>
        <dbReference type="ARBA" id="ARBA00022737"/>
    </source>
</evidence>
<evidence type="ECO:0000256" key="5">
    <source>
        <dbReference type="ARBA" id="ARBA00022846"/>
    </source>
</evidence>
<protein>
    <recommendedName>
        <fullName evidence="11">Dynein regulatory complex subunit 3</fullName>
    </recommendedName>
</protein>
<reference evidence="13" key="1">
    <citation type="submission" date="2021-02" db="EMBL/GenBank/DDBJ databases">
        <authorList>
            <person name="Dougan E. K."/>
            <person name="Rhodes N."/>
            <person name="Thang M."/>
            <person name="Chan C."/>
        </authorList>
    </citation>
    <scope>NUCLEOTIDE SEQUENCE</scope>
</reference>
<comment type="subcellular location">
    <subcellularLocation>
        <location evidence="1">Cytoplasm</location>
        <location evidence="1">Cytoskeleton</location>
        <location evidence="1">Flagellum axoneme</location>
    </subcellularLocation>
</comment>
<dbReference type="GO" id="GO:0005929">
    <property type="term" value="C:cilium"/>
    <property type="evidence" value="ECO:0007669"/>
    <property type="project" value="TreeGrafter"/>
</dbReference>